<evidence type="ECO:0000256" key="1">
    <source>
        <dbReference type="SAM" id="Phobius"/>
    </source>
</evidence>
<dbReference type="STRING" id="1423792.FD09_GL000790"/>
<sequence>MILCRTIPSVNTRAAESTAQFTVIVDDKAIPDGSETLPGSTITTTTTGRMPQLNDDHSSLLIIIGVELVLLTLILSWRLRGRRVQQ</sequence>
<keyword evidence="1" id="KW-0812">Transmembrane</keyword>
<name>A0A0R1MU46_9LACO</name>
<dbReference type="Proteomes" id="UP000051330">
    <property type="component" value="Unassembled WGS sequence"/>
</dbReference>
<dbReference type="AlphaFoldDB" id="A0A0R1MU46"/>
<gene>
    <name evidence="2" type="ORF">FD09_GL000790</name>
</gene>
<keyword evidence="3" id="KW-1185">Reference proteome</keyword>
<keyword evidence="1" id="KW-0472">Membrane</keyword>
<organism evidence="2 3">
    <name type="scientific">Schleiferilactobacillus perolens DSM 12744</name>
    <dbReference type="NCBI Taxonomy" id="1423792"/>
    <lineage>
        <taxon>Bacteria</taxon>
        <taxon>Bacillati</taxon>
        <taxon>Bacillota</taxon>
        <taxon>Bacilli</taxon>
        <taxon>Lactobacillales</taxon>
        <taxon>Lactobacillaceae</taxon>
        <taxon>Schleiferilactobacillus</taxon>
    </lineage>
</organism>
<evidence type="ECO:0000313" key="2">
    <source>
        <dbReference type="EMBL" id="KRL11065.1"/>
    </source>
</evidence>
<reference evidence="2 3" key="1">
    <citation type="journal article" date="2015" name="Genome Announc.">
        <title>Expanding the biotechnology potential of lactobacilli through comparative genomics of 213 strains and associated genera.</title>
        <authorList>
            <person name="Sun Z."/>
            <person name="Harris H.M."/>
            <person name="McCann A."/>
            <person name="Guo C."/>
            <person name="Argimon S."/>
            <person name="Zhang W."/>
            <person name="Yang X."/>
            <person name="Jeffery I.B."/>
            <person name="Cooney J.C."/>
            <person name="Kagawa T.F."/>
            <person name="Liu W."/>
            <person name="Song Y."/>
            <person name="Salvetti E."/>
            <person name="Wrobel A."/>
            <person name="Rasinkangas P."/>
            <person name="Parkhill J."/>
            <person name="Rea M.C."/>
            <person name="O'Sullivan O."/>
            <person name="Ritari J."/>
            <person name="Douillard F.P."/>
            <person name="Paul Ross R."/>
            <person name="Yang R."/>
            <person name="Briner A.E."/>
            <person name="Felis G.E."/>
            <person name="de Vos W.M."/>
            <person name="Barrangou R."/>
            <person name="Klaenhammer T.R."/>
            <person name="Caufield P.W."/>
            <person name="Cui Y."/>
            <person name="Zhang H."/>
            <person name="O'Toole P.W."/>
        </authorList>
    </citation>
    <scope>NUCLEOTIDE SEQUENCE [LARGE SCALE GENOMIC DNA]</scope>
    <source>
        <strain evidence="2 3">DSM 12744</strain>
    </source>
</reference>
<accession>A0A0R1MU46</accession>
<dbReference type="PATRIC" id="fig|1423792.3.peg.806"/>
<proteinExistence type="predicted"/>
<keyword evidence="1" id="KW-1133">Transmembrane helix</keyword>
<protein>
    <submittedName>
        <fullName evidence="2">Uncharacterized protein</fullName>
    </submittedName>
</protein>
<evidence type="ECO:0000313" key="3">
    <source>
        <dbReference type="Proteomes" id="UP000051330"/>
    </source>
</evidence>
<feature type="transmembrane region" description="Helical" evidence="1">
    <location>
        <begin position="60"/>
        <end position="79"/>
    </location>
</feature>
<comment type="caution">
    <text evidence="2">The sequence shown here is derived from an EMBL/GenBank/DDBJ whole genome shotgun (WGS) entry which is preliminary data.</text>
</comment>
<dbReference type="EMBL" id="AZEC01000013">
    <property type="protein sequence ID" value="KRL11065.1"/>
    <property type="molecule type" value="Genomic_DNA"/>
</dbReference>